<name>A0A963YSN4_9PROT</name>
<evidence type="ECO:0000256" key="3">
    <source>
        <dbReference type="ARBA" id="ARBA00022538"/>
    </source>
</evidence>
<dbReference type="AlphaFoldDB" id="A0A963YSN4"/>
<evidence type="ECO:0000256" key="1">
    <source>
        <dbReference type="ARBA" id="ARBA00022448"/>
    </source>
</evidence>
<dbReference type="GO" id="GO:0005886">
    <property type="term" value="C:plasma membrane"/>
    <property type="evidence" value="ECO:0007669"/>
    <property type="project" value="UniProtKB-SubCell"/>
</dbReference>
<evidence type="ECO:0000313" key="12">
    <source>
        <dbReference type="EMBL" id="MCB8876261.1"/>
    </source>
</evidence>
<keyword evidence="4 11" id="KW-0812">Transmembrane</keyword>
<evidence type="ECO:0000313" key="13">
    <source>
        <dbReference type="Proteomes" id="UP000708298"/>
    </source>
</evidence>
<dbReference type="PIRSF" id="PIRSF001296">
    <property type="entry name" value="K_ATPase_KdpC"/>
    <property type="match status" value="1"/>
</dbReference>
<comment type="subunit">
    <text evidence="11">The system is composed of three essential subunits: KdpA, KdpB and KdpC.</text>
</comment>
<comment type="similarity">
    <text evidence="11">Belongs to the KdpC family.</text>
</comment>
<proteinExistence type="inferred from homology"/>
<evidence type="ECO:0000256" key="8">
    <source>
        <dbReference type="ARBA" id="ARBA00022989"/>
    </source>
</evidence>
<dbReference type="PANTHER" id="PTHR30042:SF2">
    <property type="entry name" value="POTASSIUM-TRANSPORTING ATPASE KDPC SUBUNIT"/>
    <property type="match status" value="1"/>
</dbReference>
<keyword evidence="3 11" id="KW-0633">Potassium transport</keyword>
<comment type="function">
    <text evidence="11">Part of the high-affinity ATP-driven potassium transport (or Kdp) system, which catalyzes the hydrolysis of ATP coupled with the electrogenic transport of potassium into the cytoplasm. This subunit acts as a catalytic chaperone that increases the ATP-binding affinity of the ATP-hydrolyzing subunit KdpB by the formation of a transient KdpB/KdpC/ATP ternary complex.</text>
</comment>
<sequence>MIREIRPALSLVVLFTLALGFILPGIFTQVSQAVFPFQAGGSLIVQNGQPVASAIIGQNFTGPSWFASRPSALMGTDAKGNAIATPYDDSESGASNLAPTSAALLKTIQARIAAWHKTYGAGEVPADAVTTSGSGVDPDISLANALAQAPVVAAARHMPVDDVVALVNRIATQPALGFIGTANVNVVQLNLALSTMR</sequence>
<dbReference type="Pfam" id="PF02669">
    <property type="entry name" value="KdpC"/>
    <property type="match status" value="1"/>
</dbReference>
<dbReference type="RefSeq" id="WP_227321914.1">
    <property type="nucleotide sequence ID" value="NZ_JAESVB010000005.1"/>
</dbReference>
<reference evidence="12" key="2">
    <citation type="submission" date="2021-01" db="EMBL/GenBank/DDBJ databases">
        <authorList>
            <person name="Mieszkin S."/>
            <person name="Pouder E."/>
            <person name="Alain K."/>
        </authorList>
    </citation>
    <scope>NUCLEOTIDE SEQUENCE</scope>
    <source>
        <strain evidence="12">HW T2.11</strain>
    </source>
</reference>
<evidence type="ECO:0000256" key="9">
    <source>
        <dbReference type="ARBA" id="ARBA00023065"/>
    </source>
</evidence>
<organism evidence="12 13">
    <name type="scientific">Acidisoma silvae</name>
    <dbReference type="NCBI Taxonomy" id="2802396"/>
    <lineage>
        <taxon>Bacteria</taxon>
        <taxon>Pseudomonadati</taxon>
        <taxon>Pseudomonadota</taxon>
        <taxon>Alphaproteobacteria</taxon>
        <taxon>Acetobacterales</taxon>
        <taxon>Acidocellaceae</taxon>
        <taxon>Acidisoma</taxon>
    </lineage>
</organism>
<dbReference type="NCBIfam" id="NF001454">
    <property type="entry name" value="PRK00315.1"/>
    <property type="match status" value="1"/>
</dbReference>
<dbReference type="InterPro" id="IPR003820">
    <property type="entry name" value="KdpC"/>
</dbReference>
<evidence type="ECO:0000256" key="10">
    <source>
        <dbReference type="ARBA" id="ARBA00023136"/>
    </source>
</evidence>
<dbReference type="PANTHER" id="PTHR30042">
    <property type="entry name" value="POTASSIUM-TRANSPORTING ATPASE C CHAIN"/>
    <property type="match status" value="1"/>
</dbReference>
<dbReference type="EMBL" id="JAESVB010000005">
    <property type="protein sequence ID" value="MCB8876261.1"/>
    <property type="molecule type" value="Genomic_DNA"/>
</dbReference>
<comment type="caution">
    <text evidence="12">The sequence shown here is derived from an EMBL/GenBank/DDBJ whole genome shotgun (WGS) entry which is preliminary data.</text>
</comment>
<comment type="subcellular location">
    <subcellularLocation>
        <location evidence="11">Cell membrane</location>
        <topology evidence="11">Single-pass membrane protein</topology>
    </subcellularLocation>
</comment>
<gene>
    <name evidence="11 12" type="primary">kdpC</name>
    <name evidence="12" type="ORF">ASILVAE211_13800</name>
</gene>
<evidence type="ECO:0000256" key="2">
    <source>
        <dbReference type="ARBA" id="ARBA00022475"/>
    </source>
</evidence>
<keyword evidence="10 11" id="KW-0472">Membrane</keyword>
<evidence type="ECO:0000256" key="6">
    <source>
        <dbReference type="ARBA" id="ARBA00022840"/>
    </source>
</evidence>
<evidence type="ECO:0000256" key="11">
    <source>
        <dbReference type="HAMAP-Rule" id="MF_00276"/>
    </source>
</evidence>
<evidence type="ECO:0000256" key="7">
    <source>
        <dbReference type="ARBA" id="ARBA00022958"/>
    </source>
</evidence>
<keyword evidence="5 11" id="KW-0547">Nucleotide-binding</keyword>
<evidence type="ECO:0000256" key="4">
    <source>
        <dbReference type="ARBA" id="ARBA00022692"/>
    </source>
</evidence>
<accession>A0A963YSN4</accession>
<keyword evidence="8 11" id="KW-1133">Transmembrane helix</keyword>
<dbReference type="GO" id="GO:0005524">
    <property type="term" value="F:ATP binding"/>
    <property type="evidence" value="ECO:0007669"/>
    <property type="project" value="UniProtKB-UniRule"/>
</dbReference>
<dbReference type="GO" id="GO:0008556">
    <property type="term" value="F:P-type potassium transmembrane transporter activity"/>
    <property type="evidence" value="ECO:0007669"/>
    <property type="project" value="InterPro"/>
</dbReference>
<evidence type="ECO:0000256" key="5">
    <source>
        <dbReference type="ARBA" id="ARBA00022741"/>
    </source>
</evidence>
<keyword evidence="13" id="KW-1185">Reference proteome</keyword>
<keyword evidence="2 11" id="KW-1003">Cell membrane</keyword>
<protein>
    <recommendedName>
        <fullName evidence="11">Potassium-transporting ATPase KdpC subunit</fullName>
    </recommendedName>
    <alternativeName>
        <fullName evidence="11">ATP phosphohydrolase [potassium-transporting] C chain</fullName>
    </alternativeName>
    <alternativeName>
        <fullName evidence="11">Potassium-binding and translocating subunit C</fullName>
    </alternativeName>
    <alternativeName>
        <fullName evidence="11">Potassium-translocating ATPase C chain</fullName>
    </alternativeName>
</protein>
<keyword evidence="1 11" id="KW-0813">Transport</keyword>
<keyword evidence="6 11" id="KW-0067">ATP-binding</keyword>
<dbReference type="HAMAP" id="MF_00276">
    <property type="entry name" value="KdpC"/>
    <property type="match status" value="1"/>
</dbReference>
<keyword evidence="7 11" id="KW-0630">Potassium</keyword>
<dbReference type="NCBIfam" id="TIGR00681">
    <property type="entry name" value="kdpC"/>
    <property type="match status" value="1"/>
</dbReference>
<reference evidence="12" key="1">
    <citation type="journal article" date="2021" name="Microorganisms">
        <title>Acidisoma silvae sp. nov. and Acidisomacellulosilytica sp. nov., Two Acidophilic Bacteria Isolated from Decaying Wood, Hydrolyzing Cellulose and Producing Poly-3-hydroxybutyrate.</title>
        <authorList>
            <person name="Mieszkin S."/>
            <person name="Pouder E."/>
            <person name="Uroz S."/>
            <person name="Simon-Colin C."/>
            <person name="Alain K."/>
        </authorList>
    </citation>
    <scope>NUCLEOTIDE SEQUENCE</scope>
    <source>
        <strain evidence="12">HW T2.11</strain>
    </source>
</reference>
<keyword evidence="9 11" id="KW-0406">Ion transport</keyword>
<dbReference type="Proteomes" id="UP000708298">
    <property type="component" value="Unassembled WGS sequence"/>
</dbReference>